<dbReference type="Proteomes" id="UP001549184">
    <property type="component" value="Unassembled WGS sequence"/>
</dbReference>
<comment type="caution">
    <text evidence="3">The sequence shown here is derived from an EMBL/GenBank/DDBJ whole genome shotgun (WGS) entry which is preliminary data.</text>
</comment>
<comment type="similarity">
    <text evidence="1">Belongs to the DinB family.</text>
</comment>
<keyword evidence="4" id="KW-1185">Reference proteome</keyword>
<reference evidence="3 4" key="1">
    <citation type="submission" date="2024-06" db="EMBL/GenBank/DDBJ databases">
        <title>Sorghum-associated microbial communities from plants grown in Nebraska, USA.</title>
        <authorList>
            <person name="Schachtman D."/>
        </authorList>
    </citation>
    <scope>NUCLEOTIDE SEQUENCE [LARGE SCALE GENOMIC DNA]</scope>
    <source>
        <strain evidence="3 4">1073</strain>
    </source>
</reference>
<dbReference type="InterPro" id="IPR007837">
    <property type="entry name" value="DinB"/>
</dbReference>
<organism evidence="3 4">
    <name type="scientific">Dyella japonica</name>
    <dbReference type="NCBI Taxonomy" id="231455"/>
    <lineage>
        <taxon>Bacteria</taxon>
        <taxon>Pseudomonadati</taxon>
        <taxon>Pseudomonadota</taxon>
        <taxon>Gammaproteobacteria</taxon>
        <taxon>Lysobacterales</taxon>
        <taxon>Rhodanobacteraceae</taxon>
        <taxon>Dyella</taxon>
    </lineage>
</organism>
<evidence type="ECO:0000256" key="1">
    <source>
        <dbReference type="ARBA" id="ARBA00008635"/>
    </source>
</evidence>
<dbReference type="Pfam" id="PF05163">
    <property type="entry name" value="DinB"/>
    <property type="match status" value="1"/>
</dbReference>
<dbReference type="EMBL" id="JBEPMU010000003">
    <property type="protein sequence ID" value="MET3652806.1"/>
    <property type="molecule type" value="Genomic_DNA"/>
</dbReference>
<keyword evidence="2" id="KW-0479">Metal-binding</keyword>
<dbReference type="InterPro" id="IPR034660">
    <property type="entry name" value="DinB/YfiT-like"/>
</dbReference>
<evidence type="ECO:0000313" key="3">
    <source>
        <dbReference type="EMBL" id="MET3652806.1"/>
    </source>
</evidence>
<evidence type="ECO:0000313" key="4">
    <source>
        <dbReference type="Proteomes" id="UP001549184"/>
    </source>
</evidence>
<name>A0ABV2JVE2_9GAMM</name>
<gene>
    <name evidence="3" type="ORF">ABIC75_002538</name>
</gene>
<dbReference type="SUPFAM" id="SSF109854">
    <property type="entry name" value="DinB/YfiT-like putative metalloenzymes"/>
    <property type="match status" value="1"/>
</dbReference>
<dbReference type="PANTHER" id="PTHR37302">
    <property type="entry name" value="SLR1116 PROTEIN"/>
    <property type="match status" value="1"/>
</dbReference>
<proteinExistence type="inferred from homology"/>
<dbReference type="Gene3D" id="1.20.120.450">
    <property type="entry name" value="dinb family like domain"/>
    <property type="match status" value="1"/>
</dbReference>
<evidence type="ECO:0000256" key="2">
    <source>
        <dbReference type="ARBA" id="ARBA00022723"/>
    </source>
</evidence>
<sequence>MADSVPWLASLVGHCGVTAFCCDVDDVRLQAMGNFLPRAFAPVPRLLAWVSLAEAHNRKVSMTAQPFSRLAHVRQMSAYNTWMNNKLYVAAASLPAADVVADRKAFFGSIQATLGHIAVADTIWLQRFATHPAHYASLQSLRGLPVQRDLGAQPFADLAALAAHRHSLDHMIEAWAAEVTETDLDHALEYVNTRGDSFRKPYFFLVMHFFNHQTHHRGQVTTLLTQTGVDVGSTDLSTLIADV</sequence>
<dbReference type="PANTHER" id="PTHR37302:SF1">
    <property type="entry name" value="PROTEIN DINB"/>
    <property type="match status" value="1"/>
</dbReference>
<accession>A0ABV2JVE2</accession>
<protein>
    <submittedName>
        <fullName evidence="3">Damage-inducible protein DinB</fullName>
    </submittedName>
</protein>